<feature type="transmembrane region" description="Helical" evidence="10">
    <location>
        <begin position="685"/>
        <end position="704"/>
    </location>
</feature>
<dbReference type="EMBL" id="LRPU01000142">
    <property type="protein sequence ID" value="KXA08351.1"/>
    <property type="molecule type" value="Genomic_DNA"/>
</dbReference>
<evidence type="ECO:0000256" key="2">
    <source>
        <dbReference type="ARBA" id="ARBA00006024"/>
    </source>
</evidence>
<keyword evidence="6 10" id="KW-1133">Transmembrane helix</keyword>
<dbReference type="PANTHER" id="PTHR48085">
    <property type="entry name" value="CADMIUM/ZINC-TRANSPORTING ATPASE HMA2-RELATED"/>
    <property type="match status" value="1"/>
</dbReference>
<gene>
    <name evidence="12" type="ORF">HMPREF3222_02470</name>
</gene>
<dbReference type="InterPro" id="IPR051014">
    <property type="entry name" value="Cation_Transport_ATPase_IB"/>
</dbReference>
<dbReference type="SUPFAM" id="SSF56784">
    <property type="entry name" value="HAD-like"/>
    <property type="match status" value="1"/>
</dbReference>
<dbReference type="GO" id="GO:0005886">
    <property type="term" value="C:plasma membrane"/>
    <property type="evidence" value="ECO:0007669"/>
    <property type="project" value="UniProtKB-SubCell"/>
</dbReference>
<keyword evidence="10" id="KW-0479">Metal-binding</keyword>
<dbReference type="SUPFAM" id="SSF81653">
    <property type="entry name" value="Calcium ATPase, transduction domain A"/>
    <property type="match status" value="1"/>
</dbReference>
<dbReference type="InterPro" id="IPR018303">
    <property type="entry name" value="ATPase_P-typ_P_site"/>
</dbReference>
<dbReference type="InterPro" id="IPR008250">
    <property type="entry name" value="ATPase_P-typ_transduc_dom_A_sf"/>
</dbReference>
<comment type="caution">
    <text evidence="12">The sequence shown here is derived from an EMBL/GenBank/DDBJ whole genome shotgun (WGS) entry which is preliminary data.</text>
</comment>
<evidence type="ECO:0000256" key="10">
    <source>
        <dbReference type="RuleBase" id="RU362081"/>
    </source>
</evidence>
<dbReference type="PATRIC" id="fig|1502.174.peg.2486"/>
<evidence type="ECO:0000256" key="7">
    <source>
        <dbReference type="ARBA" id="ARBA00023136"/>
    </source>
</evidence>
<dbReference type="SFLD" id="SFLDS00003">
    <property type="entry name" value="Haloacid_Dehalogenase"/>
    <property type="match status" value="1"/>
</dbReference>
<dbReference type="GO" id="GO:0016887">
    <property type="term" value="F:ATP hydrolysis activity"/>
    <property type="evidence" value="ECO:0007669"/>
    <property type="project" value="InterPro"/>
</dbReference>
<organism evidence="12 13">
    <name type="scientific">Clostridium perfringens</name>
    <dbReference type="NCBI Taxonomy" id="1502"/>
    <lineage>
        <taxon>Bacteria</taxon>
        <taxon>Bacillati</taxon>
        <taxon>Bacillota</taxon>
        <taxon>Clostridia</taxon>
        <taxon>Eubacteriales</taxon>
        <taxon>Clostridiaceae</taxon>
        <taxon>Clostridium</taxon>
    </lineage>
</organism>
<accession>A0A133MWE3</accession>
<dbReference type="Gene3D" id="3.40.1110.10">
    <property type="entry name" value="Calcium-transporting ATPase, cytoplasmic domain N"/>
    <property type="match status" value="1"/>
</dbReference>
<dbReference type="InterPro" id="IPR023214">
    <property type="entry name" value="HAD_sf"/>
</dbReference>
<evidence type="ECO:0000256" key="1">
    <source>
        <dbReference type="ARBA" id="ARBA00004141"/>
    </source>
</evidence>
<comment type="catalytic activity">
    <reaction evidence="9">
        <text>Cd(2+)(in) + ATP + H2O = Cd(2+)(out) + ADP + phosphate + H(+)</text>
        <dbReference type="Rhea" id="RHEA:12132"/>
        <dbReference type="ChEBI" id="CHEBI:15377"/>
        <dbReference type="ChEBI" id="CHEBI:15378"/>
        <dbReference type="ChEBI" id="CHEBI:30616"/>
        <dbReference type="ChEBI" id="CHEBI:43474"/>
        <dbReference type="ChEBI" id="CHEBI:48775"/>
        <dbReference type="ChEBI" id="CHEBI:456216"/>
        <dbReference type="EC" id="7.2.2.21"/>
    </reaction>
</comment>
<dbReference type="Gene3D" id="2.70.150.10">
    <property type="entry name" value="Calcium-transporting ATPase, cytoplasmic transduction domain A"/>
    <property type="match status" value="1"/>
</dbReference>
<dbReference type="InterPro" id="IPR001757">
    <property type="entry name" value="P_typ_ATPase"/>
</dbReference>
<dbReference type="Pfam" id="PF00122">
    <property type="entry name" value="E1-E2_ATPase"/>
    <property type="match status" value="1"/>
</dbReference>
<dbReference type="AlphaFoldDB" id="A0A133MWE3"/>
<comment type="subcellular location">
    <subcellularLocation>
        <location evidence="10">Cell membrane</location>
    </subcellularLocation>
    <subcellularLocation>
        <location evidence="1">Membrane</location>
        <topology evidence="1">Multi-pass membrane protein</topology>
    </subcellularLocation>
</comment>
<evidence type="ECO:0000259" key="11">
    <source>
        <dbReference type="Pfam" id="PF00122"/>
    </source>
</evidence>
<dbReference type="InterPro" id="IPR036412">
    <property type="entry name" value="HAD-like_sf"/>
</dbReference>
<dbReference type="EC" id="7.2.2.21" evidence="8"/>
<evidence type="ECO:0000256" key="9">
    <source>
        <dbReference type="ARBA" id="ARBA00049338"/>
    </source>
</evidence>
<comment type="caution">
    <text evidence="10">Lacks conserved residue(s) required for the propagation of feature annotation.</text>
</comment>
<keyword evidence="5" id="KW-1278">Translocase</keyword>
<comment type="similarity">
    <text evidence="2 10">Belongs to the cation transport ATPase (P-type) (TC 3.A.3) family. Type IB subfamily.</text>
</comment>
<evidence type="ECO:0000256" key="3">
    <source>
        <dbReference type="ARBA" id="ARBA00022539"/>
    </source>
</evidence>
<dbReference type="Proteomes" id="UP000070646">
    <property type="component" value="Unassembled WGS sequence"/>
</dbReference>
<dbReference type="PRINTS" id="PR00941">
    <property type="entry name" value="CDATPASE"/>
</dbReference>
<evidence type="ECO:0000256" key="4">
    <source>
        <dbReference type="ARBA" id="ARBA00022692"/>
    </source>
</evidence>
<keyword evidence="7 10" id="KW-0472">Membrane</keyword>
<dbReference type="InterPro" id="IPR044492">
    <property type="entry name" value="P_typ_ATPase_HD_dom"/>
</dbReference>
<dbReference type="GO" id="GO:0005524">
    <property type="term" value="F:ATP binding"/>
    <property type="evidence" value="ECO:0007669"/>
    <property type="project" value="UniProtKB-UniRule"/>
</dbReference>
<proteinExistence type="inferred from homology"/>
<dbReference type="SFLD" id="SFLDG00002">
    <property type="entry name" value="C1.7:_P-type_atpase_like"/>
    <property type="match status" value="1"/>
</dbReference>
<protein>
    <recommendedName>
        <fullName evidence="8">Cd(2+)-exporting ATPase</fullName>
        <ecNumber evidence="8">7.2.2.21</ecNumber>
    </recommendedName>
</protein>
<dbReference type="GO" id="GO:0046872">
    <property type="term" value="F:metal ion binding"/>
    <property type="evidence" value="ECO:0007669"/>
    <property type="project" value="UniProtKB-KW"/>
</dbReference>
<dbReference type="NCBIfam" id="TIGR01494">
    <property type="entry name" value="ATPase_P-type"/>
    <property type="match status" value="1"/>
</dbReference>
<dbReference type="Pfam" id="PF19991">
    <property type="entry name" value="HMA_2"/>
    <property type="match status" value="1"/>
</dbReference>
<name>A0A133MWE3_CLOPF</name>
<dbReference type="RefSeq" id="WP_060796390.1">
    <property type="nucleotide sequence ID" value="NZ_KQ956277.1"/>
</dbReference>
<dbReference type="InterPro" id="IPR023299">
    <property type="entry name" value="ATPase_P-typ_cyto_dom_N"/>
</dbReference>
<dbReference type="Gene3D" id="3.40.50.1000">
    <property type="entry name" value="HAD superfamily/HAD-like"/>
    <property type="match status" value="1"/>
</dbReference>
<evidence type="ECO:0000256" key="8">
    <source>
        <dbReference type="ARBA" id="ARBA00039103"/>
    </source>
</evidence>
<dbReference type="PRINTS" id="PR00119">
    <property type="entry name" value="CATATPASE"/>
</dbReference>
<dbReference type="InterPro" id="IPR027256">
    <property type="entry name" value="P-typ_ATPase_IB"/>
</dbReference>
<keyword evidence="10" id="KW-0547">Nucleotide-binding</keyword>
<evidence type="ECO:0000256" key="5">
    <source>
        <dbReference type="ARBA" id="ARBA00022967"/>
    </source>
</evidence>
<dbReference type="PROSITE" id="PS00154">
    <property type="entry name" value="ATPASE_E1_E2"/>
    <property type="match status" value="1"/>
</dbReference>
<dbReference type="NCBIfam" id="TIGR01525">
    <property type="entry name" value="ATPase-IB_hvy"/>
    <property type="match status" value="1"/>
</dbReference>
<evidence type="ECO:0000313" key="12">
    <source>
        <dbReference type="EMBL" id="KXA08351.1"/>
    </source>
</evidence>
<dbReference type="InterPro" id="IPR059000">
    <property type="entry name" value="ATPase_P-type_domA"/>
</dbReference>
<dbReference type="GO" id="GO:0008551">
    <property type="term" value="F:P-type cadmium transporter activity"/>
    <property type="evidence" value="ECO:0007669"/>
    <property type="project" value="UniProtKB-EC"/>
</dbReference>
<keyword evidence="10" id="KW-0067">ATP-binding</keyword>
<dbReference type="PANTHER" id="PTHR48085:SF5">
    <property type="entry name" value="CADMIUM_ZINC-TRANSPORTING ATPASE HMA4-RELATED"/>
    <property type="match status" value="1"/>
</dbReference>
<keyword evidence="10" id="KW-1003">Cell membrane</keyword>
<evidence type="ECO:0000256" key="6">
    <source>
        <dbReference type="ARBA" id="ARBA00022989"/>
    </source>
</evidence>
<keyword evidence="3" id="KW-0104">Cadmium</keyword>
<reference evidence="12 13" key="1">
    <citation type="submission" date="2016-01" db="EMBL/GenBank/DDBJ databases">
        <authorList>
            <person name="Oliw E.H."/>
        </authorList>
    </citation>
    <scope>NUCLEOTIDE SEQUENCE [LARGE SCALE GENOMIC DNA]</scope>
    <source>
        <strain evidence="12 13">MJR7757A</strain>
    </source>
</reference>
<dbReference type="SFLD" id="SFLDF00027">
    <property type="entry name" value="p-type_atpase"/>
    <property type="match status" value="1"/>
</dbReference>
<sequence length="736" mass="80005">MRKNDLLLKSTIKHSMAGRIRLRCQGLKYLSDYKKEIEDKISNSSIVNSLEISTITGSILINYDKNISEDRIIHRVDNILKEYSLKVFTALRGKEKIDVNSVEKNEETSVDILKRLAINVGVLGYSVAKEKLNLRDLYSVERFGSLGKFLTVPALASIYLNKGLLDNGIRGAVKSKRPNADTLTLTSIAASLMLGNDKSALMVTLLSDVAELMTIYTMERTRDSIKNMLSVAEEEVWRIDEDGSLKKVPIDNIVKEDKVVIYTGEKICVDGEVIEGEAVVDQASVTGEFVPVIKKVGDSVFAGTVIKSGSITVRTEKAGDDTVVSRIIHLVEDAASKKAPIQDYADKFSSYLVPFNFLFAGLTYMFTKSPSRALNMMIIDYSCGIKLSTATAFSAAINNAVRNGVLVKGGNYLEALSNSDTLILDKTGTLTEGKPAVTSIKLLNENLSEEDVLKIAGAAEETSSHPMSVAIMTKILEKGIEVPKHGPVITHIARGMETDLDGKKVFVGSKVFLEENKVDMSKVDSDEKELSNSSSNLIYVAYDGELIAIIAIKDKMRENMRKAINNLRYQGVDNILLLTGDLEEQAKEVAMLMGVDGYKAELLPSDKAEEVLKYQASGSRVMMVGDGINDAPALAYSDVGIALGGGSTDVAMEAADITIQGDNPMMLPTIIDLSKKTMNVVKQNFGLVIGINSAGLILSAAGVLPVFFGAVLHNSSTILVVANSLRLMFFNMERGA</sequence>
<evidence type="ECO:0000313" key="13">
    <source>
        <dbReference type="Proteomes" id="UP000070646"/>
    </source>
</evidence>
<keyword evidence="4 10" id="KW-0812">Transmembrane</keyword>
<dbReference type="Pfam" id="PF00702">
    <property type="entry name" value="Hydrolase"/>
    <property type="match status" value="1"/>
</dbReference>
<feature type="domain" description="P-type ATPase A" evidence="11">
    <location>
        <begin position="232"/>
        <end position="332"/>
    </location>
</feature>